<evidence type="ECO:0000256" key="4">
    <source>
        <dbReference type="ARBA" id="ARBA00022801"/>
    </source>
</evidence>
<dbReference type="InterPro" id="IPR023430">
    <property type="entry name" value="Pept_HybD-like_dom_sf"/>
</dbReference>
<feature type="region of interest" description="Disordered" evidence="5">
    <location>
        <begin position="168"/>
        <end position="195"/>
    </location>
</feature>
<keyword evidence="2" id="KW-0645">Protease</keyword>
<dbReference type="CDD" id="cd06068">
    <property type="entry name" value="H2MP_like-1"/>
    <property type="match status" value="1"/>
</dbReference>
<evidence type="ECO:0000256" key="5">
    <source>
        <dbReference type="SAM" id="MobiDB-lite"/>
    </source>
</evidence>
<accession>A0A8J3PYQ9</accession>
<dbReference type="GO" id="GO:0016485">
    <property type="term" value="P:protein processing"/>
    <property type="evidence" value="ECO:0007669"/>
    <property type="project" value="TreeGrafter"/>
</dbReference>
<protein>
    <submittedName>
        <fullName evidence="6">Peptidase M52</fullName>
    </submittedName>
</protein>
<evidence type="ECO:0000313" key="6">
    <source>
        <dbReference type="EMBL" id="GIG83550.1"/>
    </source>
</evidence>
<dbReference type="SUPFAM" id="SSF53163">
    <property type="entry name" value="HybD-like"/>
    <property type="match status" value="1"/>
</dbReference>
<dbReference type="NCBIfam" id="TIGR00072">
    <property type="entry name" value="hydrog_prot"/>
    <property type="match status" value="1"/>
</dbReference>
<dbReference type="InterPro" id="IPR000671">
    <property type="entry name" value="Peptidase_A31"/>
</dbReference>
<dbReference type="AlphaFoldDB" id="A0A8J3PYQ9"/>
<evidence type="ECO:0000256" key="2">
    <source>
        <dbReference type="ARBA" id="ARBA00022670"/>
    </source>
</evidence>
<proteinExistence type="inferred from homology"/>
<organism evidence="6 7">
    <name type="scientific">Planotetraspora kaengkrachanensis</name>
    <dbReference type="NCBI Taxonomy" id="575193"/>
    <lineage>
        <taxon>Bacteria</taxon>
        <taxon>Bacillati</taxon>
        <taxon>Actinomycetota</taxon>
        <taxon>Actinomycetes</taxon>
        <taxon>Streptosporangiales</taxon>
        <taxon>Streptosporangiaceae</taxon>
        <taxon>Planotetraspora</taxon>
    </lineage>
</organism>
<dbReference type="PANTHER" id="PTHR30302:SF1">
    <property type="entry name" value="HYDROGENASE 2 MATURATION PROTEASE"/>
    <property type="match status" value="1"/>
</dbReference>
<dbReference type="PRINTS" id="PR00446">
    <property type="entry name" value="HYDRGNUPTAKE"/>
</dbReference>
<dbReference type="RefSeq" id="WP_203886848.1">
    <property type="nucleotide sequence ID" value="NZ_BAABHH010000027.1"/>
</dbReference>
<keyword evidence="3" id="KW-0064">Aspartyl protease</keyword>
<dbReference type="GO" id="GO:0004190">
    <property type="term" value="F:aspartic-type endopeptidase activity"/>
    <property type="evidence" value="ECO:0007669"/>
    <property type="project" value="UniProtKB-KW"/>
</dbReference>
<keyword evidence="4" id="KW-0378">Hydrolase</keyword>
<comment type="similarity">
    <text evidence="1">Belongs to the peptidase A31 family.</text>
</comment>
<evidence type="ECO:0000256" key="1">
    <source>
        <dbReference type="ARBA" id="ARBA00006814"/>
    </source>
</evidence>
<dbReference type="Proteomes" id="UP000630097">
    <property type="component" value="Unassembled WGS sequence"/>
</dbReference>
<sequence length="195" mass="20168">MKILVAGVGNIFLRDDGFGVAVARHLADADLPEQAQVADFGIRGIHLAYELTSGGYDLTILVDATARGGAPGTVYVLEPPPELQRGAALVDAHALTPETVLALAGTFGGGAGQVLIVGCEPADTSPGMELTPPVADAVPRAAALVADLIDQHIGQDLGQDLGQDIHKRVDKRVDADHTPAGTPTRSPAQQEERTC</sequence>
<comment type="caution">
    <text evidence="6">The sequence shown here is derived from an EMBL/GenBank/DDBJ whole genome shotgun (WGS) entry which is preliminary data.</text>
</comment>
<evidence type="ECO:0000256" key="3">
    <source>
        <dbReference type="ARBA" id="ARBA00022750"/>
    </source>
</evidence>
<dbReference type="GO" id="GO:0008047">
    <property type="term" value="F:enzyme activator activity"/>
    <property type="evidence" value="ECO:0007669"/>
    <property type="project" value="InterPro"/>
</dbReference>
<evidence type="ECO:0000313" key="7">
    <source>
        <dbReference type="Proteomes" id="UP000630097"/>
    </source>
</evidence>
<reference evidence="6 7" key="1">
    <citation type="submission" date="2021-01" db="EMBL/GenBank/DDBJ databases">
        <title>Whole genome shotgun sequence of Planotetraspora kaengkrachanensis NBRC 104272.</title>
        <authorList>
            <person name="Komaki H."/>
            <person name="Tamura T."/>
        </authorList>
    </citation>
    <scope>NUCLEOTIDE SEQUENCE [LARGE SCALE GENOMIC DNA]</scope>
    <source>
        <strain evidence="6 7">NBRC 104272</strain>
    </source>
</reference>
<gene>
    <name evidence="6" type="ORF">Pka01_66770</name>
</gene>
<dbReference type="PANTHER" id="PTHR30302">
    <property type="entry name" value="HYDROGENASE 1 MATURATION PROTEASE"/>
    <property type="match status" value="1"/>
</dbReference>
<keyword evidence="7" id="KW-1185">Reference proteome</keyword>
<feature type="compositionally biased region" description="Basic and acidic residues" evidence="5">
    <location>
        <begin position="168"/>
        <end position="177"/>
    </location>
</feature>
<dbReference type="EMBL" id="BONV01000041">
    <property type="protein sequence ID" value="GIG83550.1"/>
    <property type="molecule type" value="Genomic_DNA"/>
</dbReference>
<dbReference type="Pfam" id="PF01750">
    <property type="entry name" value="HycI"/>
    <property type="match status" value="1"/>
</dbReference>
<dbReference type="Gene3D" id="3.40.50.1450">
    <property type="entry name" value="HybD-like"/>
    <property type="match status" value="1"/>
</dbReference>
<name>A0A8J3PYQ9_9ACTN</name>